<name>A0A7Z2W1U3_9BURK</name>
<dbReference type="RefSeq" id="WP_170204998.1">
    <property type="nucleotide sequence ID" value="NZ_CP051685.1"/>
</dbReference>
<dbReference type="Proteomes" id="UP000502415">
    <property type="component" value="Chromosome"/>
</dbReference>
<proteinExistence type="predicted"/>
<feature type="compositionally biased region" description="Low complexity" evidence="1">
    <location>
        <begin position="78"/>
        <end position="90"/>
    </location>
</feature>
<protein>
    <submittedName>
        <fullName evidence="3">Uncharacterized protein</fullName>
    </submittedName>
</protein>
<dbReference type="KEGG" id="mfy:HH212_25385"/>
<keyword evidence="4" id="KW-1185">Reference proteome</keyword>
<reference evidence="3 4" key="1">
    <citation type="submission" date="2020-04" db="EMBL/GenBank/DDBJ databases">
        <title>Genome sequencing of novel species.</title>
        <authorList>
            <person name="Heo J."/>
            <person name="Kim S.-J."/>
            <person name="Kim J.-S."/>
            <person name="Hong S.-B."/>
            <person name="Kwon S.-W."/>
        </authorList>
    </citation>
    <scope>NUCLEOTIDE SEQUENCE [LARGE SCALE GENOMIC DNA]</scope>
    <source>
        <strain evidence="3 4">GN2-R2</strain>
    </source>
</reference>
<gene>
    <name evidence="3" type="ORF">HH212_25385</name>
</gene>
<evidence type="ECO:0000256" key="1">
    <source>
        <dbReference type="SAM" id="MobiDB-lite"/>
    </source>
</evidence>
<accession>A0A7Z2W1U3</accession>
<organism evidence="3 4">
    <name type="scientific">Massilia forsythiae</name>
    <dbReference type="NCBI Taxonomy" id="2728020"/>
    <lineage>
        <taxon>Bacteria</taxon>
        <taxon>Pseudomonadati</taxon>
        <taxon>Pseudomonadota</taxon>
        <taxon>Betaproteobacteria</taxon>
        <taxon>Burkholderiales</taxon>
        <taxon>Oxalobacteraceae</taxon>
        <taxon>Telluria group</taxon>
        <taxon>Massilia</taxon>
    </lineage>
</organism>
<keyword evidence="2" id="KW-0812">Transmembrane</keyword>
<feature type="region of interest" description="Disordered" evidence="1">
    <location>
        <begin position="43"/>
        <end position="90"/>
    </location>
</feature>
<sequence>MSQTLFLGFPVPVVVAFAALVLVLAALGYVVASLRKPVRIRPPASKQWEALGQDTLAMDEPDEQDAQPASPPARPRRAAQTEAEAEAQSH</sequence>
<feature type="transmembrane region" description="Helical" evidence="2">
    <location>
        <begin position="6"/>
        <end position="32"/>
    </location>
</feature>
<dbReference type="EMBL" id="CP051685">
    <property type="protein sequence ID" value="QJE02917.1"/>
    <property type="molecule type" value="Genomic_DNA"/>
</dbReference>
<keyword evidence="2" id="KW-1133">Transmembrane helix</keyword>
<evidence type="ECO:0000256" key="2">
    <source>
        <dbReference type="SAM" id="Phobius"/>
    </source>
</evidence>
<keyword evidence="2" id="KW-0472">Membrane</keyword>
<dbReference type="AlphaFoldDB" id="A0A7Z2W1U3"/>
<evidence type="ECO:0000313" key="4">
    <source>
        <dbReference type="Proteomes" id="UP000502415"/>
    </source>
</evidence>
<evidence type="ECO:0000313" key="3">
    <source>
        <dbReference type="EMBL" id="QJE02917.1"/>
    </source>
</evidence>